<evidence type="ECO:0000313" key="3">
    <source>
        <dbReference type="WBParaSite" id="nRc.2.0.1.t31363-RA"/>
    </source>
</evidence>
<feature type="region of interest" description="Disordered" evidence="1">
    <location>
        <begin position="70"/>
        <end position="93"/>
    </location>
</feature>
<dbReference type="Proteomes" id="UP000887565">
    <property type="component" value="Unplaced"/>
</dbReference>
<evidence type="ECO:0000256" key="1">
    <source>
        <dbReference type="SAM" id="MobiDB-lite"/>
    </source>
</evidence>
<reference evidence="3" key="1">
    <citation type="submission" date="2022-11" db="UniProtKB">
        <authorList>
            <consortium name="WormBaseParasite"/>
        </authorList>
    </citation>
    <scope>IDENTIFICATION</scope>
</reference>
<dbReference type="WBParaSite" id="nRc.2.0.1.t31363-RA">
    <property type="protein sequence ID" value="nRc.2.0.1.t31363-RA"/>
    <property type="gene ID" value="nRc.2.0.1.g31363"/>
</dbReference>
<name>A0A915K0G1_ROMCU</name>
<organism evidence="2 3">
    <name type="scientific">Romanomermis culicivorax</name>
    <name type="common">Nematode worm</name>
    <dbReference type="NCBI Taxonomy" id="13658"/>
    <lineage>
        <taxon>Eukaryota</taxon>
        <taxon>Metazoa</taxon>
        <taxon>Ecdysozoa</taxon>
        <taxon>Nematoda</taxon>
        <taxon>Enoplea</taxon>
        <taxon>Dorylaimia</taxon>
        <taxon>Mermithida</taxon>
        <taxon>Mermithoidea</taxon>
        <taxon>Mermithidae</taxon>
        <taxon>Romanomermis</taxon>
    </lineage>
</organism>
<evidence type="ECO:0000313" key="2">
    <source>
        <dbReference type="Proteomes" id="UP000887565"/>
    </source>
</evidence>
<feature type="compositionally biased region" description="Basic and acidic residues" evidence="1">
    <location>
        <begin position="70"/>
        <end position="82"/>
    </location>
</feature>
<sequence>MTTPEHQPKLKMRRKLQRLSISIESKLATGAGHRSLFRMTVKIVGGTTPQSHMDSDQDLECVLYLTPSTTDRRESMRPEFTKKNGLNGGSSRTGPLRAECQAMIKSQIGLTRINFVMNDEHSREKRHKNRFQSRLFEECTYGFVM</sequence>
<protein>
    <submittedName>
        <fullName evidence="3">Uncharacterized protein</fullName>
    </submittedName>
</protein>
<keyword evidence="2" id="KW-1185">Reference proteome</keyword>
<accession>A0A915K0G1</accession>
<proteinExistence type="predicted"/>
<dbReference type="AlphaFoldDB" id="A0A915K0G1"/>